<gene>
    <name evidence="2" type="ORF">DQX05_16145</name>
</gene>
<dbReference type="SUPFAM" id="SSF63520">
    <property type="entry name" value="PTS-regulatory domain, PRD"/>
    <property type="match status" value="1"/>
</dbReference>
<dbReference type="InterPro" id="IPR036634">
    <property type="entry name" value="PRD_sf"/>
</dbReference>
<dbReference type="InterPro" id="IPR011608">
    <property type="entry name" value="PRD"/>
</dbReference>
<proteinExistence type="predicted"/>
<dbReference type="Pfam" id="PF00874">
    <property type="entry name" value="PRD"/>
    <property type="match status" value="1"/>
</dbReference>
<organism evidence="2 3">
    <name type="scientific">Paenibacillus thiaminolyticus</name>
    <name type="common">Bacillus thiaminolyticus</name>
    <dbReference type="NCBI Taxonomy" id="49283"/>
    <lineage>
        <taxon>Bacteria</taxon>
        <taxon>Bacillati</taxon>
        <taxon>Bacillota</taxon>
        <taxon>Bacilli</taxon>
        <taxon>Bacillales</taxon>
        <taxon>Paenibacillaceae</taxon>
        <taxon>Paenibacillus</taxon>
    </lineage>
</organism>
<dbReference type="EMBL" id="QYZD01000014">
    <property type="protein sequence ID" value="RJG22767.1"/>
    <property type="molecule type" value="Genomic_DNA"/>
</dbReference>
<name>A0A3A3GXF5_PANTH</name>
<dbReference type="Gene3D" id="1.10.1790.10">
    <property type="entry name" value="PRD domain"/>
    <property type="match status" value="1"/>
</dbReference>
<dbReference type="Proteomes" id="UP000266177">
    <property type="component" value="Unassembled WGS sequence"/>
</dbReference>
<evidence type="ECO:0000313" key="2">
    <source>
        <dbReference type="EMBL" id="RJG22767.1"/>
    </source>
</evidence>
<comment type="caution">
    <text evidence="2">The sequence shown here is derived from an EMBL/GenBank/DDBJ whole genome shotgun (WGS) entry which is preliminary data.</text>
</comment>
<dbReference type="AlphaFoldDB" id="A0A3A3GXF5"/>
<evidence type="ECO:0000259" key="1">
    <source>
        <dbReference type="PROSITE" id="PS51372"/>
    </source>
</evidence>
<dbReference type="PROSITE" id="PS51372">
    <property type="entry name" value="PRD_2"/>
    <property type="match status" value="1"/>
</dbReference>
<dbReference type="GO" id="GO:0006355">
    <property type="term" value="P:regulation of DNA-templated transcription"/>
    <property type="evidence" value="ECO:0007669"/>
    <property type="project" value="InterPro"/>
</dbReference>
<protein>
    <submittedName>
        <fullName evidence="2">PRD domain-containing protein</fullName>
    </submittedName>
</protein>
<sequence>MMESDQQMDRVERILQEIPAKTKADQDELGELRPMLYCLLADSERIGLPLTDDRLLVIAIHLLGFARRLKQGEPLPELEESMLDEVSPQLVQLSHRTLRSYGELAEEAIDDAEVFYLTVHFEAARNQ</sequence>
<feature type="domain" description="PRD" evidence="1">
    <location>
        <begin position="24"/>
        <end position="127"/>
    </location>
</feature>
<evidence type="ECO:0000313" key="3">
    <source>
        <dbReference type="Proteomes" id="UP000266177"/>
    </source>
</evidence>
<reference evidence="2 3" key="1">
    <citation type="submission" date="2018-09" db="EMBL/GenBank/DDBJ databases">
        <title>Paenibacillus SK2017-BO5.</title>
        <authorList>
            <person name="Piskunova J.V."/>
            <person name="Dubiley S.A."/>
            <person name="Severinov K.V."/>
        </authorList>
    </citation>
    <scope>NUCLEOTIDE SEQUENCE [LARGE SCALE GENOMIC DNA]</scope>
    <source>
        <strain evidence="2 3">BO5</strain>
    </source>
</reference>
<dbReference type="OrthoDB" id="4239925at2"/>
<accession>A0A3A3GXF5</accession>